<dbReference type="GO" id="GO:0005506">
    <property type="term" value="F:iron ion binding"/>
    <property type="evidence" value="ECO:0007669"/>
    <property type="project" value="InterPro"/>
</dbReference>
<comment type="caution">
    <text evidence="8">The sequence shown here is derived from an EMBL/GenBank/DDBJ whole genome shotgun (WGS) entry which is preliminary data.</text>
</comment>
<dbReference type="InterPro" id="IPR001128">
    <property type="entry name" value="Cyt_P450"/>
</dbReference>
<dbReference type="Gene3D" id="1.10.630.10">
    <property type="entry name" value="Cytochrome P450"/>
    <property type="match status" value="2"/>
</dbReference>
<dbReference type="PANTHER" id="PTHR24291">
    <property type="entry name" value="CYTOCHROME P450 FAMILY 4"/>
    <property type="match status" value="1"/>
</dbReference>
<dbReference type="GO" id="GO:0016705">
    <property type="term" value="F:oxidoreductase activity, acting on paired donors, with incorporation or reduction of molecular oxygen"/>
    <property type="evidence" value="ECO:0007669"/>
    <property type="project" value="InterPro"/>
</dbReference>
<sequence>LKNKRKFLLASKFNGPLAVPGLGNTLLFKRRSPTEVITYFEKQTETYGSIYRIWIGSRLAFVVTDPKVCELVFSNSTKYLEKSSLYDFLIPWLGTGLLLSTGQKWHNRRKIITPAFHFKILEEFCSVFDTQSEILLNNLKKREHGDAFDITHYISLMALDVVCETAMGIKINAQTDAESSYVRSVHELTKIISTRLATLWQRNDFLFNLFSRDMRIKQDEVMKKLHSFTKNIIKKRRAQLIQQMESNEKSNGVGEALNKIFAEIQDVFGNGNESASYRKLQNLKYLEMVIKESMRLYPPVPIIGRKIEEEMELYDGRIVPAGSTFTINFFLMFRSP</sequence>
<evidence type="ECO:0000256" key="5">
    <source>
        <dbReference type="ARBA" id="ARBA00023002"/>
    </source>
</evidence>
<protein>
    <submittedName>
        <fullName evidence="8">Cytochrome P450 4C1</fullName>
    </submittedName>
</protein>
<proteinExistence type="inferred from homology"/>
<evidence type="ECO:0000256" key="7">
    <source>
        <dbReference type="ARBA" id="ARBA00023033"/>
    </source>
</evidence>
<comment type="cofactor">
    <cofactor evidence="1">
        <name>heme</name>
        <dbReference type="ChEBI" id="CHEBI:30413"/>
    </cofactor>
</comment>
<dbReference type="OrthoDB" id="1470350at2759"/>
<keyword evidence="6" id="KW-0408">Iron</keyword>
<evidence type="ECO:0000313" key="8">
    <source>
        <dbReference type="EMBL" id="KAJ6622133.1"/>
    </source>
</evidence>
<organism evidence="8 9">
    <name type="scientific">Pseudolycoriella hygida</name>
    <dbReference type="NCBI Taxonomy" id="35572"/>
    <lineage>
        <taxon>Eukaryota</taxon>
        <taxon>Metazoa</taxon>
        <taxon>Ecdysozoa</taxon>
        <taxon>Arthropoda</taxon>
        <taxon>Hexapoda</taxon>
        <taxon>Insecta</taxon>
        <taxon>Pterygota</taxon>
        <taxon>Neoptera</taxon>
        <taxon>Endopterygota</taxon>
        <taxon>Diptera</taxon>
        <taxon>Nematocera</taxon>
        <taxon>Sciaroidea</taxon>
        <taxon>Sciaridae</taxon>
        <taxon>Pseudolycoriella</taxon>
    </lineage>
</organism>
<keyword evidence="9" id="KW-1185">Reference proteome</keyword>
<dbReference type="Proteomes" id="UP001151699">
    <property type="component" value="Unassembled WGS sequence"/>
</dbReference>
<evidence type="ECO:0000256" key="2">
    <source>
        <dbReference type="ARBA" id="ARBA00010617"/>
    </source>
</evidence>
<dbReference type="EMBL" id="WJQU01003792">
    <property type="protein sequence ID" value="KAJ6622133.1"/>
    <property type="molecule type" value="Genomic_DNA"/>
</dbReference>
<reference evidence="8" key="1">
    <citation type="submission" date="2022-07" db="EMBL/GenBank/DDBJ databases">
        <authorList>
            <person name="Trinca V."/>
            <person name="Uliana J.V.C."/>
            <person name="Torres T.T."/>
            <person name="Ward R.J."/>
            <person name="Monesi N."/>
        </authorList>
    </citation>
    <scope>NUCLEOTIDE SEQUENCE</scope>
    <source>
        <strain evidence="8">HSMRA1968</strain>
        <tissue evidence="8">Whole embryos</tissue>
    </source>
</reference>
<dbReference type="AlphaFoldDB" id="A0A9Q0MII6"/>
<dbReference type="InterPro" id="IPR002402">
    <property type="entry name" value="Cyt_P450_E_grp-II"/>
</dbReference>
<keyword evidence="5" id="KW-0560">Oxidoreductase</keyword>
<evidence type="ECO:0000256" key="1">
    <source>
        <dbReference type="ARBA" id="ARBA00001971"/>
    </source>
</evidence>
<keyword evidence="3" id="KW-0349">Heme</keyword>
<dbReference type="Pfam" id="PF00067">
    <property type="entry name" value="p450"/>
    <property type="match status" value="2"/>
</dbReference>
<accession>A0A9Q0MII6</accession>
<dbReference type="PRINTS" id="PR00464">
    <property type="entry name" value="EP450II"/>
</dbReference>
<gene>
    <name evidence="8" type="primary">CYP4C1_12</name>
    <name evidence="8" type="ORF">Bhyg_17079</name>
</gene>
<feature type="non-terminal residue" evidence="8">
    <location>
        <position position="1"/>
    </location>
</feature>
<evidence type="ECO:0000256" key="4">
    <source>
        <dbReference type="ARBA" id="ARBA00022723"/>
    </source>
</evidence>
<keyword evidence="4" id="KW-0479">Metal-binding</keyword>
<comment type="similarity">
    <text evidence="2">Belongs to the cytochrome P450 family.</text>
</comment>
<name>A0A9Q0MII6_9DIPT</name>
<dbReference type="InterPro" id="IPR050196">
    <property type="entry name" value="Cytochrome_P450_Monoox"/>
</dbReference>
<feature type="non-terminal residue" evidence="8">
    <location>
        <position position="336"/>
    </location>
</feature>
<dbReference type="GO" id="GO:0020037">
    <property type="term" value="F:heme binding"/>
    <property type="evidence" value="ECO:0007669"/>
    <property type="project" value="InterPro"/>
</dbReference>
<dbReference type="GO" id="GO:0004497">
    <property type="term" value="F:monooxygenase activity"/>
    <property type="evidence" value="ECO:0007669"/>
    <property type="project" value="UniProtKB-KW"/>
</dbReference>
<dbReference type="PANTHER" id="PTHR24291:SF187">
    <property type="entry name" value="CYTOCHROME P450 4AE1-RELATED"/>
    <property type="match status" value="1"/>
</dbReference>
<dbReference type="InterPro" id="IPR036396">
    <property type="entry name" value="Cyt_P450_sf"/>
</dbReference>
<evidence type="ECO:0000256" key="6">
    <source>
        <dbReference type="ARBA" id="ARBA00023004"/>
    </source>
</evidence>
<evidence type="ECO:0000256" key="3">
    <source>
        <dbReference type="ARBA" id="ARBA00022617"/>
    </source>
</evidence>
<dbReference type="SUPFAM" id="SSF48264">
    <property type="entry name" value="Cytochrome P450"/>
    <property type="match status" value="1"/>
</dbReference>
<evidence type="ECO:0000313" key="9">
    <source>
        <dbReference type="Proteomes" id="UP001151699"/>
    </source>
</evidence>
<keyword evidence="7" id="KW-0503">Monooxygenase</keyword>